<dbReference type="Gene3D" id="2.20.28.10">
    <property type="match status" value="1"/>
</dbReference>
<dbReference type="RefSeq" id="XP_024369097.1">
    <property type="nucleotide sequence ID" value="XM_024513329.2"/>
</dbReference>
<dbReference type="GO" id="GO:0005506">
    <property type="term" value="F:iron ion binding"/>
    <property type="evidence" value="ECO:0007669"/>
    <property type="project" value="InterPro"/>
</dbReference>
<dbReference type="CDD" id="cd00730">
    <property type="entry name" value="rubredoxin"/>
    <property type="match status" value="1"/>
</dbReference>
<reference evidence="7 9" key="2">
    <citation type="journal article" date="2018" name="Plant J.">
        <title>The Physcomitrella patens chromosome-scale assembly reveals moss genome structure and evolution.</title>
        <authorList>
            <person name="Lang D."/>
            <person name="Ullrich K.K."/>
            <person name="Murat F."/>
            <person name="Fuchs J."/>
            <person name="Jenkins J."/>
            <person name="Haas F.B."/>
            <person name="Piednoel M."/>
            <person name="Gundlach H."/>
            <person name="Van Bel M."/>
            <person name="Meyberg R."/>
            <person name="Vives C."/>
            <person name="Morata J."/>
            <person name="Symeonidi A."/>
            <person name="Hiss M."/>
            <person name="Muchero W."/>
            <person name="Kamisugi Y."/>
            <person name="Saleh O."/>
            <person name="Blanc G."/>
            <person name="Decker E.L."/>
            <person name="van Gessel N."/>
            <person name="Grimwood J."/>
            <person name="Hayes R.D."/>
            <person name="Graham S.W."/>
            <person name="Gunter L.E."/>
            <person name="McDaniel S.F."/>
            <person name="Hoernstein S.N.W."/>
            <person name="Larsson A."/>
            <person name="Li F.W."/>
            <person name="Perroud P.F."/>
            <person name="Phillips J."/>
            <person name="Ranjan P."/>
            <person name="Rokshar D.S."/>
            <person name="Rothfels C.J."/>
            <person name="Schneider L."/>
            <person name="Shu S."/>
            <person name="Stevenson D.W."/>
            <person name="Thummler F."/>
            <person name="Tillich M."/>
            <person name="Villarreal Aguilar J.C."/>
            <person name="Widiez T."/>
            <person name="Wong G.K."/>
            <person name="Wymore A."/>
            <person name="Zhang Y."/>
            <person name="Zimmer A.D."/>
            <person name="Quatrano R.S."/>
            <person name="Mayer K.F.X."/>
            <person name="Goodstein D."/>
            <person name="Casacuberta J.M."/>
            <person name="Vandepoele K."/>
            <person name="Reski R."/>
            <person name="Cuming A.C."/>
            <person name="Tuskan G.A."/>
            <person name="Maumus F."/>
            <person name="Salse J."/>
            <person name="Schmutz J."/>
            <person name="Rensing S.A."/>
        </authorList>
    </citation>
    <scope>NUCLEOTIDE SEQUENCE [LARGE SCALE GENOMIC DNA]</scope>
    <source>
        <strain evidence="8 9">cv. Gransden 2004</strain>
    </source>
</reference>
<proteinExistence type="predicted"/>
<dbReference type="EMBL" id="ABEU02000002">
    <property type="protein sequence ID" value="PNR59505.1"/>
    <property type="molecule type" value="Genomic_DNA"/>
</dbReference>
<evidence type="ECO:0000256" key="2">
    <source>
        <dbReference type="ARBA" id="ARBA00022723"/>
    </source>
</evidence>
<dbReference type="OrthoDB" id="408899at2759"/>
<dbReference type="Gramene" id="Pp3c2_6110V3.2">
    <property type="protein sequence ID" value="Pp3c2_6110V3.2"/>
    <property type="gene ID" value="Pp3c2_6110"/>
</dbReference>
<evidence type="ECO:0000256" key="3">
    <source>
        <dbReference type="ARBA" id="ARBA00022982"/>
    </source>
</evidence>
<reference evidence="8" key="3">
    <citation type="submission" date="2020-12" db="UniProtKB">
        <authorList>
            <consortium name="EnsemblPlants"/>
        </authorList>
    </citation>
    <scope>IDENTIFICATION</scope>
</reference>
<sequence>MALAMNATTNVATAVVATPAIAGALSYKQATSVRFTTGASAFKRASVFVVRAEKEGKVEPGPAGRQNAPSTPHSPPGMSGSEAPLGVISSTVPLAQGSEEPVSNRMAYVCQDCGYVYDEETPFEDVPDEYNCPQCKAPKTRFMMANASVEEMLDTTKEDDAVSRGSGEMSGSPPNQN</sequence>
<feature type="region of interest" description="Disordered" evidence="5">
    <location>
        <begin position="54"/>
        <end position="85"/>
    </location>
</feature>
<dbReference type="GeneID" id="112279162"/>
<name>A9RGA3_PHYPA</name>
<dbReference type="eggNOG" id="ENOG502SGSQ">
    <property type="taxonomic scope" value="Eukaryota"/>
</dbReference>
<dbReference type="Pfam" id="PF00301">
    <property type="entry name" value="Rubredoxin"/>
    <property type="match status" value="1"/>
</dbReference>
<dbReference type="Gramene" id="Pp3c2_6110V3.1">
    <property type="protein sequence ID" value="Pp3c2_6110V3.1"/>
    <property type="gene ID" value="Pp3c2_6110"/>
</dbReference>
<keyword evidence="3" id="KW-0249">Electron transport</keyword>
<dbReference type="EnsemblPlants" id="Pp3c2_6110V3.2">
    <property type="protein sequence ID" value="Pp3c2_6110V3.2"/>
    <property type="gene ID" value="Pp3c2_6110"/>
</dbReference>
<dbReference type="PANTHER" id="PTHR48136:SF1">
    <property type="entry name" value="RUBREDOXIN-LIKE SUPERFAMILY PROTEIN"/>
    <property type="match status" value="1"/>
</dbReference>
<dbReference type="InterPro" id="IPR024935">
    <property type="entry name" value="Rubredoxin_dom"/>
</dbReference>
<dbReference type="SUPFAM" id="SSF57802">
    <property type="entry name" value="Rubredoxin-like"/>
    <property type="match status" value="1"/>
</dbReference>
<dbReference type="HOGENOM" id="CLU_1542663_0_0_1"/>
<evidence type="ECO:0000313" key="8">
    <source>
        <dbReference type="EnsemblPlants" id="Pp3c2_6110V3.1"/>
    </source>
</evidence>
<feature type="region of interest" description="Disordered" evidence="5">
    <location>
        <begin position="154"/>
        <end position="177"/>
    </location>
</feature>
<dbReference type="PANTHER" id="PTHR48136">
    <property type="entry name" value="RUBREDOXIN-LIKE SUPERFAMILY PROTEIN"/>
    <property type="match status" value="1"/>
</dbReference>
<dbReference type="EnsemblPlants" id="Pp3c2_6110V3.1">
    <property type="protein sequence ID" value="Pp3c2_6110V3.1"/>
    <property type="gene ID" value="Pp3c2_6110"/>
</dbReference>
<feature type="domain" description="Rubredoxin-like" evidence="6">
    <location>
        <begin position="105"/>
        <end position="145"/>
    </location>
</feature>
<evidence type="ECO:0000313" key="9">
    <source>
        <dbReference type="Proteomes" id="UP000006727"/>
    </source>
</evidence>
<keyword evidence="1" id="KW-0813">Transport</keyword>
<evidence type="ECO:0000256" key="1">
    <source>
        <dbReference type="ARBA" id="ARBA00022448"/>
    </source>
</evidence>
<dbReference type="PROSITE" id="PS50903">
    <property type="entry name" value="RUBREDOXIN_LIKE"/>
    <property type="match status" value="1"/>
</dbReference>
<protein>
    <recommendedName>
        <fullName evidence="6">Rubredoxin-like domain-containing protein</fullName>
    </recommendedName>
</protein>
<keyword evidence="4" id="KW-0408">Iron</keyword>
<evidence type="ECO:0000256" key="4">
    <source>
        <dbReference type="ARBA" id="ARBA00023004"/>
    </source>
</evidence>
<dbReference type="AlphaFoldDB" id="A9RGA3"/>
<evidence type="ECO:0000259" key="6">
    <source>
        <dbReference type="PROSITE" id="PS50903"/>
    </source>
</evidence>
<dbReference type="Proteomes" id="UP000006727">
    <property type="component" value="Chromosome 2"/>
</dbReference>
<dbReference type="PaxDb" id="3218-PP1S7_391V6.1"/>
<keyword evidence="9" id="KW-1185">Reference proteome</keyword>
<evidence type="ECO:0000256" key="5">
    <source>
        <dbReference type="SAM" id="MobiDB-lite"/>
    </source>
</evidence>
<dbReference type="InterPro" id="IPR024934">
    <property type="entry name" value="Rubredoxin-like_dom"/>
</dbReference>
<evidence type="ECO:0000313" key="7">
    <source>
        <dbReference type="EMBL" id="PNR59505.1"/>
    </source>
</evidence>
<organism evidence="7">
    <name type="scientific">Physcomitrium patens</name>
    <name type="common">Spreading-leaved earth moss</name>
    <name type="synonym">Physcomitrella patens</name>
    <dbReference type="NCBI Taxonomy" id="3218"/>
    <lineage>
        <taxon>Eukaryota</taxon>
        <taxon>Viridiplantae</taxon>
        <taxon>Streptophyta</taxon>
        <taxon>Embryophyta</taxon>
        <taxon>Bryophyta</taxon>
        <taxon>Bryophytina</taxon>
        <taxon>Bryopsida</taxon>
        <taxon>Funariidae</taxon>
        <taxon>Funariales</taxon>
        <taxon>Funariaceae</taxon>
        <taxon>Physcomitrium</taxon>
    </lineage>
</organism>
<gene>
    <name evidence="8" type="primary">LOC112279162</name>
    <name evidence="7" type="ORF">PHYPA_002296</name>
</gene>
<reference evidence="7 9" key="1">
    <citation type="journal article" date="2008" name="Science">
        <title>The Physcomitrella genome reveals evolutionary insights into the conquest of land by plants.</title>
        <authorList>
            <person name="Rensing S."/>
            <person name="Lang D."/>
            <person name="Zimmer A."/>
            <person name="Terry A."/>
            <person name="Salamov A."/>
            <person name="Shapiro H."/>
            <person name="Nishiyama T."/>
            <person name="Perroud P.-F."/>
            <person name="Lindquist E."/>
            <person name="Kamisugi Y."/>
            <person name="Tanahashi T."/>
            <person name="Sakakibara K."/>
            <person name="Fujita T."/>
            <person name="Oishi K."/>
            <person name="Shin-I T."/>
            <person name="Kuroki Y."/>
            <person name="Toyoda A."/>
            <person name="Suzuki Y."/>
            <person name="Hashimoto A."/>
            <person name="Yamaguchi K."/>
            <person name="Sugano A."/>
            <person name="Kohara Y."/>
            <person name="Fujiyama A."/>
            <person name="Anterola A."/>
            <person name="Aoki S."/>
            <person name="Ashton N."/>
            <person name="Barbazuk W.B."/>
            <person name="Barker E."/>
            <person name="Bennetzen J."/>
            <person name="Bezanilla M."/>
            <person name="Blankenship R."/>
            <person name="Cho S.H."/>
            <person name="Dutcher S."/>
            <person name="Estelle M."/>
            <person name="Fawcett J.A."/>
            <person name="Gundlach H."/>
            <person name="Hanada K."/>
            <person name="Heyl A."/>
            <person name="Hicks K.A."/>
            <person name="Hugh J."/>
            <person name="Lohr M."/>
            <person name="Mayer K."/>
            <person name="Melkozernov A."/>
            <person name="Murata T."/>
            <person name="Nelson D."/>
            <person name="Pils B."/>
            <person name="Prigge M."/>
            <person name="Reiss B."/>
            <person name="Renner T."/>
            <person name="Rombauts S."/>
            <person name="Rushton P."/>
            <person name="Sanderfoot A."/>
            <person name="Schween G."/>
            <person name="Shiu S.-H."/>
            <person name="Stueber K."/>
            <person name="Theodoulou F.L."/>
            <person name="Tu H."/>
            <person name="Van de Peer Y."/>
            <person name="Verrier P.J."/>
            <person name="Waters E."/>
            <person name="Wood A."/>
            <person name="Yang L."/>
            <person name="Cove D."/>
            <person name="Cuming A."/>
            <person name="Hasebe M."/>
            <person name="Lucas S."/>
            <person name="Mishler D.B."/>
            <person name="Reski R."/>
            <person name="Grigoriev I."/>
            <person name="Quatrano R.S."/>
            <person name="Boore J.L."/>
        </authorList>
    </citation>
    <scope>NUCLEOTIDE SEQUENCE [LARGE SCALE GENOMIC DNA]</scope>
    <source>
        <strain evidence="8 9">cv. Gransden 2004</strain>
    </source>
</reference>
<accession>A9RGA3</accession>
<keyword evidence="2" id="KW-0479">Metal-binding</keyword>